<feature type="transmembrane region" description="Helical" evidence="1">
    <location>
        <begin position="98"/>
        <end position="116"/>
    </location>
</feature>
<comment type="caution">
    <text evidence="2">The sequence shown here is derived from an EMBL/GenBank/DDBJ whole genome shotgun (WGS) entry which is preliminary data.</text>
</comment>
<feature type="transmembrane region" description="Helical" evidence="1">
    <location>
        <begin position="70"/>
        <end position="92"/>
    </location>
</feature>
<evidence type="ECO:0008006" key="4">
    <source>
        <dbReference type="Google" id="ProtNLM"/>
    </source>
</evidence>
<evidence type="ECO:0000313" key="2">
    <source>
        <dbReference type="EMBL" id="OLV16152.1"/>
    </source>
</evidence>
<gene>
    <name evidence="2" type="ORF">BOO71_0012745</name>
</gene>
<name>A0A1U7NTB0_9DEIO</name>
<dbReference type="OrthoDB" id="8233920at2"/>
<keyword evidence="1" id="KW-0812">Transmembrane</keyword>
<dbReference type="Proteomes" id="UP000186607">
    <property type="component" value="Unassembled WGS sequence"/>
</dbReference>
<evidence type="ECO:0000256" key="1">
    <source>
        <dbReference type="SAM" id="Phobius"/>
    </source>
</evidence>
<dbReference type="EMBL" id="MSTI01000153">
    <property type="protein sequence ID" value="OLV16152.1"/>
    <property type="molecule type" value="Genomic_DNA"/>
</dbReference>
<dbReference type="AlphaFoldDB" id="A0A1U7NTB0"/>
<organism evidence="2 3">
    <name type="scientific">Deinococcus marmoris</name>
    <dbReference type="NCBI Taxonomy" id="249408"/>
    <lineage>
        <taxon>Bacteria</taxon>
        <taxon>Thermotogati</taxon>
        <taxon>Deinococcota</taxon>
        <taxon>Deinococci</taxon>
        <taxon>Deinococcales</taxon>
        <taxon>Deinococcaceae</taxon>
        <taxon>Deinococcus</taxon>
    </lineage>
</organism>
<keyword evidence="3" id="KW-1185">Reference proteome</keyword>
<protein>
    <recommendedName>
        <fullName evidence="4">Integral membrane protein</fullName>
    </recommendedName>
</protein>
<keyword evidence="1" id="KW-0472">Membrane</keyword>
<feature type="transmembrane region" description="Helical" evidence="1">
    <location>
        <begin position="12"/>
        <end position="32"/>
    </location>
</feature>
<accession>A0A1U7NTB0</accession>
<dbReference type="RefSeq" id="WP_075836039.1">
    <property type="nucleotide sequence ID" value="NZ_MSTI01000153.1"/>
</dbReference>
<evidence type="ECO:0000313" key="3">
    <source>
        <dbReference type="Proteomes" id="UP000186607"/>
    </source>
</evidence>
<keyword evidence="1" id="KW-1133">Transmembrane helix</keyword>
<proteinExistence type="predicted"/>
<reference evidence="2 3" key="1">
    <citation type="submission" date="2017-01" db="EMBL/GenBank/DDBJ databases">
        <title>Genome Analysis of Deinococcus marmoris KOPRI26562.</title>
        <authorList>
            <person name="Kim J.H."/>
            <person name="Oh H.-M."/>
        </authorList>
    </citation>
    <scope>NUCLEOTIDE SEQUENCE [LARGE SCALE GENOMIC DNA]</scope>
    <source>
        <strain evidence="2 3">KOPRI26562</strain>
    </source>
</reference>
<sequence length="124" mass="13197">MTHSFPPLLSRAFWVCWAVTSLNVLISAGYSTAALVSQGDSNVYTQYAASRSFALVVVILGVGRFRSPQALLALSAVMTLIQLGDAVIGFQLHDAAKSFGPLGLAVLTFIAALFLLRANRQPLS</sequence>
<feature type="transmembrane region" description="Helical" evidence="1">
    <location>
        <begin position="44"/>
        <end position="63"/>
    </location>
</feature>